<organism evidence="2 3">
    <name type="scientific">Candidatus Yanofskybacteria bacterium RIFCSPHIGHO2_01_FULL_41_26</name>
    <dbReference type="NCBI Taxonomy" id="1802661"/>
    <lineage>
        <taxon>Bacteria</taxon>
        <taxon>Candidatus Yanofskyibacteriota</taxon>
    </lineage>
</organism>
<sequence length="177" mass="20015">MKKLQNVQYGRYAIFVVVLVLFLLTSHAVFAKDNTTKITGQEHRSEVAKIVQELRRVAGQDSTIGQEVRKVAQEQEDSAKKAEEAINNVDKVSKFKVLFLGTDYKNLGALRSELVTTQNAIDRLTKSLERITDISLKADIQKQIDALKATLVKAEAFAKDHESQFSFLGWFVRLFVK</sequence>
<evidence type="ECO:0000313" key="3">
    <source>
        <dbReference type="Proteomes" id="UP000176893"/>
    </source>
</evidence>
<dbReference type="AlphaFoldDB" id="A0A1F8EDE4"/>
<comment type="caution">
    <text evidence="2">The sequence shown here is derived from an EMBL/GenBank/DDBJ whole genome shotgun (WGS) entry which is preliminary data.</text>
</comment>
<evidence type="ECO:0000256" key="1">
    <source>
        <dbReference type="SAM" id="SignalP"/>
    </source>
</evidence>
<protein>
    <recommendedName>
        <fullName evidence="4">DUF5667 domain-containing protein</fullName>
    </recommendedName>
</protein>
<reference evidence="2 3" key="1">
    <citation type="journal article" date="2016" name="Nat. Commun.">
        <title>Thousands of microbial genomes shed light on interconnected biogeochemical processes in an aquifer system.</title>
        <authorList>
            <person name="Anantharaman K."/>
            <person name="Brown C.T."/>
            <person name="Hug L.A."/>
            <person name="Sharon I."/>
            <person name="Castelle C.J."/>
            <person name="Probst A.J."/>
            <person name="Thomas B.C."/>
            <person name="Singh A."/>
            <person name="Wilkins M.J."/>
            <person name="Karaoz U."/>
            <person name="Brodie E.L."/>
            <person name="Williams K.H."/>
            <person name="Hubbard S.S."/>
            <person name="Banfield J.F."/>
        </authorList>
    </citation>
    <scope>NUCLEOTIDE SEQUENCE [LARGE SCALE GENOMIC DNA]</scope>
</reference>
<dbReference type="STRING" id="1802661.A2649_02325"/>
<feature type="chain" id="PRO_5009535346" description="DUF5667 domain-containing protein" evidence="1">
    <location>
        <begin position="32"/>
        <end position="177"/>
    </location>
</feature>
<accession>A0A1F8EDE4</accession>
<dbReference type="Proteomes" id="UP000176893">
    <property type="component" value="Unassembled WGS sequence"/>
</dbReference>
<keyword evidence="1" id="KW-0732">Signal</keyword>
<name>A0A1F8EDE4_9BACT</name>
<evidence type="ECO:0000313" key="2">
    <source>
        <dbReference type="EMBL" id="OGM98820.1"/>
    </source>
</evidence>
<feature type="signal peptide" evidence="1">
    <location>
        <begin position="1"/>
        <end position="31"/>
    </location>
</feature>
<gene>
    <name evidence="2" type="ORF">A2649_02325</name>
</gene>
<dbReference type="EMBL" id="MGJB01000008">
    <property type="protein sequence ID" value="OGM98820.1"/>
    <property type="molecule type" value="Genomic_DNA"/>
</dbReference>
<proteinExistence type="predicted"/>
<evidence type="ECO:0008006" key="4">
    <source>
        <dbReference type="Google" id="ProtNLM"/>
    </source>
</evidence>